<proteinExistence type="predicted"/>
<gene>
    <name evidence="1" type="ORF">GCM10010211_71280</name>
</gene>
<organism evidence="1 2">
    <name type="scientific">Streptomyces albospinus</name>
    <dbReference type="NCBI Taxonomy" id="285515"/>
    <lineage>
        <taxon>Bacteria</taxon>
        <taxon>Bacillati</taxon>
        <taxon>Actinomycetota</taxon>
        <taxon>Actinomycetes</taxon>
        <taxon>Kitasatosporales</taxon>
        <taxon>Streptomycetaceae</taxon>
        <taxon>Streptomyces</taxon>
    </lineage>
</organism>
<sequence length="73" mass="7577">MRRIARGVGLICGSPGPFWLAAAILGAEEPDCDRVAAPCPGGEEHPESMNALMASVAARTRLIRFPVTGSAPC</sequence>
<dbReference type="EMBL" id="BMRP01000044">
    <property type="protein sequence ID" value="GGU93988.1"/>
    <property type="molecule type" value="Genomic_DNA"/>
</dbReference>
<evidence type="ECO:0000313" key="2">
    <source>
        <dbReference type="Proteomes" id="UP000654471"/>
    </source>
</evidence>
<name>A0ABQ2VMA9_9ACTN</name>
<evidence type="ECO:0000313" key="1">
    <source>
        <dbReference type="EMBL" id="GGU93988.1"/>
    </source>
</evidence>
<comment type="caution">
    <text evidence="1">The sequence shown here is derived from an EMBL/GenBank/DDBJ whole genome shotgun (WGS) entry which is preliminary data.</text>
</comment>
<protein>
    <submittedName>
        <fullName evidence="1">Uncharacterized protein</fullName>
    </submittedName>
</protein>
<accession>A0ABQ2VMA9</accession>
<keyword evidence="2" id="KW-1185">Reference proteome</keyword>
<dbReference type="Proteomes" id="UP000654471">
    <property type="component" value="Unassembled WGS sequence"/>
</dbReference>
<reference evidence="2" key="1">
    <citation type="journal article" date="2019" name="Int. J. Syst. Evol. Microbiol.">
        <title>The Global Catalogue of Microorganisms (GCM) 10K type strain sequencing project: providing services to taxonomists for standard genome sequencing and annotation.</title>
        <authorList>
            <consortium name="The Broad Institute Genomics Platform"/>
            <consortium name="The Broad Institute Genome Sequencing Center for Infectious Disease"/>
            <person name="Wu L."/>
            <person name="Ma J."/>
        </authorList>
    </citation>
    <scope>NUCLEOTIDE SEQUENCE [LARGE SCALE GENOMIC DNA]</scope>
    <source>
        <strain evidence="2">JCM 3399</strain>
    </source>
</reference>